<dbReference type="GO" id="GO:0005886">
    <property type="term" value="C:plasma membrane"/>
    <property type="evidence" value="ECO:0007669"/>
    <property type="project" value="UniProtKB-SubCell"/>
</dbReference>
<keyword evidence="4 9" id="KW-0997">Cell inner membrane</keyword>
<keyword evidence="5 9" id="KW-0812">Transmembrane</keyword>
<comment type="function">
    <text evidence="9">Part of the tripartite ATP-independent periplasmic (TRAP) transport system.</text>
</comment>
<keyword evidence="7 9" id="KW-0472">Membrane</keyword>
<dbReference type="GO" id="GO:0022857">
    <property type="term" value="F:transmembrane transporter activity"/>
    <property type="evidence" value="ECO:0007669"/>
    <property type="project" value="UniProtKB-UniRule"/>
</dbReference>
<feature type="transmembrane region" description="Helical" evidence="9">
    <location>
        <begin position="121"/>
        <end position="146"/>
    </location>
</feature>
<gene>
    <name evidence="11" type="ORF">MARSALSMR5_00888</name>
</gene>
<dbReference type="Pfam" id="PF04290">
    <property type="entry name" value="DctQ"/>
    <property type="match status" value="1"/>
</dbReference>
<evidence type="ECO:0000256" key="4">
    <source>
        <dbReference type="ARBA" id="ARBA00022519"/>
    </source>
</evidence>
<feature type="transmembrane region" description="Helical" evidence="9">
    <location>
        <begin position="84"/>
        <end position="109"/>
    </location>
</feature>
<evidence type="ECO:0000259" key="10">
    <source>
        <dbReference type="Pfam" id="PF04290"/>
    </source>
</evidence>
<comment type="subcellular location">
    <subcellularLocation>
        <location evidence="1 9">Cell inner membrane</location>
        <topology evidence="1 9">Multi-pass membrane protein</topology>
    </subcellularLocation>
</comment>
<evidence type="ECO:0000256" key="7">
    <source>
        <dbReference type="ARBA" id="ARBA00023136"/>
    </source>
</evidence>
<accession>A0A1W6K6E6</accession>
<evidence type="ECO:0000256" key="5">
    <source>
        <dbReference type="ARBA" id="ARBA00022692"/>
    </source>
</evidence>
<comment type="similarity">
    <text evidence="8 9">Belongs to the TRAP transporter small permease family.</text>
</comment>
<feature type="transmembrane region" description="Helical" evidence="9">
    <location>
        <begin position="46"/>
        <end position="63"/>
    </location>
</feature>
<feature type="domain" description="Tripartite ATP-independent periplasmic transporters DctQ component" evidence="10">
    <location>
        <begin position="23"/>
        <end position="153"/>
    </location>
</feature>
<sequence length="172" mass="19271">MSTLRDKFYLASGYAAGFCIALIMVVILVQIVGRLFGFIIPSAENVSGYALAASTFFGLAYTFHEGGHIRVTLVIQKWPARARFVQELAVLILGLGLACFMTFYCWHMVWESYVFEEVSHGYIPIPIWIPQIPVGLGTLALTIAILDDLIAVLRKREPSYQQHESDVNLEEI</sequence>
<dbReference type="AlphaFoldDB" id="A0A1W6K6E6"/>
<organism evidence="11 12">
    <name type="scientific">Marinobacter salarius</name>
    <dbReference type="NCBI Taxonomy" id="1420917"/>
    <lineage>
        <taxon>Bacteria</taxon>
        <taxon>Pseudomonadati</taxon>
        <taxon>Pseudomonadota</taxon>
        <taxon>Gammaproteobacteria</taxon>
        <taxon>Pseudomonadales</taxon>
        <taxon>Marinobacteraceae</taxon>
        <taxon>Marinobacter</taxon>
    </lineage>
</organism>
<name>A0A1W6K6E6_9GAMM</name>
<dbReference type="GO" id="GO:0015740">
    <property type="term" value="P:C4-dicarboxylate transport"/>
    <property type="evidence" value="ECO:0007669"/>
    <property type="project" value="TreeGrafter"/>
</dbReference>
<evidence type="ECO:0000256" key="2">
    <source>
        <dbReference type="ARBA" id="ARBA00022448"/>
    </source>
</evidence>
<proteinExistence type="inferred from homology"/>
<dbReference type="Proteomes" id="UP000193100">
    <property type="component" value="Chromosome"/>
</dbReference>
<dbReference type="RefSeq" id="WP_085679111.1">
    <property type="nucleotide sequence ID" value="NZ_CP020931.1"/>
</dbReference>
<evidence type="ECO:0000256" key="3">
    <source>
        <dbReference type="ARBA" id="ARBA00022475"/>
    </source>
</evidence>
<comment type="subunit">
    <text evidence="9">The complex comprises the extracytoplasmic solute receptor protein and the two transmembrane proteins.</text>
</comment>
<dbReference type="InterPro" id="IPR055348">
    <property type="entry name" value="DctQ"/>
</dbReference>
<evidence type="ECO:0000256" key="1">
    <source>
        <dbReference type="ARBA" id="ARBA00004429"/>
    </source>
</evidence>
<dbReference type="PANTHER" id="PTHR35011:SF10">
    <property type="entry name" value="TRAP TRANSPORTER SMALL PERMEASE PROTEIN"/>
    <property type="match status" value="1"/>
</dbReference>
<dbReference type="InterPro" id="IPR007387">
    <property type="entry name" value="TRAP_DctQ"/>
</dbReference>
<evidence type="ECO:0000313" key="11">
    <source>
        <dbReference type="EMBL" id="ARM82983.1"/>
    </source>
</evidence>
<reference evidence="11 12" key="1">
    <citation type="submission" date="2017-04" db="EMBL/GenBank/DDBJ databases">
        <title>Genome Sequence of Marinobacter salarius strain SMR5 Isolated from a culture of the Diatom Skeletonema marinoi.</title>
        <authorList>
            <person name="Topel M."/>
            <person name="Pinder M.I.M."/>
            <person name="Johansson O.N."/>
            <person name="Kourtchenko O."/>
            <person name="Godhe A."/>
            <person name="Clarke A.K."/>
        </authorList>
    </citation>
    <scope>NUCLEOTIDE SEQUENCE [LARGE SCALE GENOMIC DNA]</scope>
    <source>
        <strain evidence="11 12">SMR5</strain>
    </source>
</reference>
<feature type="transmembrane region" description="Helical" evidence="9">
    <location>
        <begin position="12"/>
        <end position="40"/>
    </location>
</feature>
<protein>
    <recommendedName>
        <fullName evidence="9">TRAP transporter small permease protein</fullName>
    </recommendedName>
</protein>
<evidence type="ECO:0000256" key="8">
    <source>
        <dbReference type="ARBA" id="ARBA00038436"/>
    </source>
</evidence>
<dbReference type="GeneID" id="77254874"/>
<evidence type="ECO:0000313" key="12">
    <source>
        <dbReference type="Proteomes" id="UP000193100"/>
    </source>
</evidence>
<keyword evidence="3" id="KW-1003">Cell membrane</keyword>
<keyword evidence="2 9" id="KW-0813">Transport</keyword>
<evidence type="ECO:0000256" key="6">
    <source>
        <dbReference type="ARBA" id="ARBA00022989"/>
    </source>
</evidence>
<evidence type="ECO:0000256" key="9">
    <source>
        <dbReference type="RuleBase" id="RU369079"/>
    </source>
</evidence>
<keyword evidence="6 9" id="KW-1133">Transmembrane helix</keyword>
<dbReference type="PANTHER" id="PTHR35011">
    <property type="entry name" value="2,3-DIKETO-L-GULONATE TRAP TRANSPORTER SMALL PERMEASE PROTEIN YIAM"/>
    <property type="match status" value="1"/>
</dbReference>
<dbReference type="EMBL" id="CP020931">
    <property type="protein sequence ID" value="ARM82983.1"/>
    <property type="molecule type" value="Genomic_DNA"/>
</dbReference>